<sequence>MTYNTIVMKVKLKPFQIINKIKNDDLPGYAAQSSYFILLSFFPFITLLLSLIHYLPLEYDVLMQVLNDIIPAYFKEAAVSFVGGLYNSSSISFTGFSAIVTLWAAGRGFMSLMKGFNAIHGIAEDRNFIVRRSISSVQTLLFIIIIAALLIFVVFGNKLLGFTSRYFPYLAIIIEAVIDIKWLFFPVLLTLAFLFMFKFIPSRRLPLFAQLPGAVISSVGWYGFSLIYAVYVNNNTYTAMFGGLGTLILALVWLYSCMMILFFGAEFNSLISHDYVSAQRIKH</sequence>
<evidence type="ECO:0000256" key="4">
    <source>
        <dbReference type="ARBA" id="ARBA00022989"/>
    </source>
</evidence>
<dbReference type="PANTHER" id="PTHR30213:SF0">
    <property type="entry name" value="UPF0761 MEMBRANE PROTEIN YIHY"/>
    <property type="match status" value="1"/>
</dbReference>
<dbReference type="HOGENOM" id="CLU_045539_4_4_9"/>
<evidence type="ECO:0000256" key="1">
    <source>
        <dbReference type="ARBA" id="ARBA00004651"/>
    </source>
</evidence>
<evidence type="ECO:0000256" key="5">
    <source>
        <dbReference type="ARBA" id="ARBA00023136"/>
    </source>
</evidence>
<keyword evidence="5 6" id="KW-0472">Membrane</keyword>
<evidence type="ECO:0000313" key="7">
    <source>
        <dbReference type="EMBL" id="EEC57717.1"/>
    </source>
</evidence>
<proteinExistence type="predicted"/>
<reference evidence="7 8" key="2">
    <citation type="submission" date="2008-11" db="EMBL/GenBank/DDBJ databases">
        <authorList>
            <person name="Fulton L."/>
            <person name="Clifton S."/>
            <person name="Fulton B."/>
            <person name="Xu J."/>
            <person name="Minx P."/>
            <person name="Pepin K.H."/>
            <person name="Johnson M."/>
            <person name="Bhonagiri V."/>
            <person name="Nash W.E."/>
            <person name="Mardis E.R."/>
            <person name="Wilson R.K."/>
        </authorList>
    </citation>
    <scope>NUCLEOTIDE SEQUENCE [LARGE SCALE GENOMIC DNA]</scope>
    <source>
        <strain evidence="7 8">ATCC 43243</strain>
    </source>
</reference>
<dbReference type="GO" id="GO:0005886">
    <property type="term" value="C:plasma membrane"/>
    <property type="evidence" value="ECO:0007669"/>
    <property type="project" value="UniProtKB-SubCell"/>
</dbReference>
<evidence type="ECO:0000256" key="2">
    <source>
        <dbReference type="ARBA" id="ARBA00022475"/>
    </source>
</evidence>
<dbReference type="STRING" id="483218.BACPEC_00701"/>
<feature type="transmembrane region" description="Helical" evidence="6">
    <location>
        <begin position="77"/>
        <end position="105"/>
    </location>
</feature>
<feature type="transmembrane region" description="Helical" evidence="6">
    <location>
        <begin position="35"/>
        <end position="57"/>
    </location>
</feature>
<dbReference type="NCBIfam" id="TIGR00765">
    <property type="entry name" value="yihY_not_rbn"/>
    <property type="match status" value="1"/>
</dbReference>
<dbReference type="eggNOG" id="COG1295">
    <property type="taxonomic scope" value="Bacteria"/>
</dbReference>
<accession>B7APU5</accession>
<organism evidence="7 8">
    <name type="scientific">[Bacteroides] pectinophilus ATCC 43243</name>
    <dbReference type="NCBI Taxonomy" id="483218"/>
    <lineage>
        <taxon>Bacteria</taxon>
        <taxon>Bacillati</taxon>
        <taxon>Bacillota</taxon>
        <taxon>Clostridia</taxon>
        <taxon>Eubacteriales</taxon>
    </lineage>
</organism>
<keyword evidence="2" id="KW-1003">Cell membrane</keyword>
<evidence type="ECO:0000313" key="8">
    <source>
        <dbReference type="Proteomes" id="UP000003136"/>
    </source>
</evidence>
<feature type="transmembrane region" description="Helical" evidence="6">
    <location>
        <begin position="166"/>
        <end position="195"/>
    </location>
</feature>
<reference evidence="7 8" key="1">
    <citation type="submission" date="2008-11" db="EMBL/GenBank/DDBJ databases">
        <title>Draft genome sequence of Bacteroides pectinophilus (ATCC 43243).</title>
        <authorList>
            <person name="Sudarsanam P."/>
            <person name="Ley R."/>
            <person name="Guruge J."/>
            <person name="Turnbaugh P.J."/>
            <person name="Mahowald M."/>
            <person name="Liep D."/>
            <person name="Gordon J."/>
        </authorList>
    </citation>
    <scope>NUCLEOTIDE SEQUENCE [LARGE SCALE GENOMIC DNA]</scope>
    <source>
        <strain evidence="7 8">ATCC 43243</strain>
    </source>
</reference>
<dbReference type="Pfam" id="PF03631">
    <property type="entry name" value="Virul_fac_BrkB"/>
    <property type="match status" value="1"/>
</dbReference>
<name>B7APU5_9FIRM</name>
<keyword evidence="3 6" id="KW-0812">Transmembrane</keyword>
<feature type="transmembrane region" description="Helical" evidence="6">
    <location>
        <begin position="140"/>
        <end position="160"/>
    </location>
</feature>
<feature type="transmembrane region" description="Helical" evidence="6">
    <location>
        <begin position="207"/>
        <end position="231"/>
    </location>
</feature>
<dbReference type="PIRSF" id="PIRSF035875">
    <property type="entry name" value="RNase_BN"/>
    <property type="match status" value="1"/>
</dbReference>
<keyword evidence="4 6" id="KW-1133">Transmembrane helix</keyword>
<dbReference type="AlphaFoldDB" id="B7APU5"/>
<comment type="subcellular location">
    <subcellularLocation>
        <location evidence="1">Cell membrane</location>
        <topology evidence="1">Multi-pass membrane protein</topology>
    </subcellularLocation>
</comment>
<evidence type="ECO:0000256" key="3">
    <source>
        <dbReference type="ARBA" id="ARBA00022692"/>
    </source>
</evidence>
<keyword evidence="8" id="KW-1185">Reference proteome</keyword>
<feature type="transmembrane region" description="Helical" evidence="6">
    <location>
        <begin position="237"/>
        <end position="263"/>
    </location>
</feature>
<protein>
    <submittedName>
        <fullName evidence="7">Uncharacterized protein</fullName>
    </submittedName>
</protein>
<dbReference type="PANTHER" id="PTHR30213">
    <property type="entry name" value="INNER MEMBRANE PROTEIN YHJD"/>
    <property type="match status" value="1"/>
</dbReference>
<evidence type="ECO:0000256" key="6">
    <source>
        <dbReference type="SAM" id="Phobius"/>
    </source>
</evidence>
<dbReference type="Proteomes" id="UP000003136">
    <property type="component" value="Unassembled WGS sequence"/>
</dbReference>
<dbReference type="EMBL" id="ABVQ01000035">
    <property type="protein sequence ID" value="EEC57717.1"/>
    <property type="molecule type" value="Genomic_DNA"/>
</dbReference>
<dbReference type="InterPro" id="IPR017039">
    <property type="entry name" value="Virul_fac_BrkB"/>
</dbReference>
<gene>
    <name evidence="7" type="ORF">BACPEC_00701</name>
</gene>